<organism evidence="2 3">
    <name type="scientific">Anabaenopsis circularis NIES-21</name>
    <dbReference type="NCBI Taxonomy" id="1085406"/>
    <lineage>
        <taxon>Bacteria</taxon>
        <taxon>Bacillati</taxon>
        <taxon>Cyanobacteriota</taxon>
        <taxon>Cyanophyceae</taxon>
        <taxon>Nostocales</taxon>
        <taxon>Nodulariaceae</taxon>
        <taxon>Anabaenopsis</taxon>
    </lineage>
</organism>
<dbReference type="AlphaFoldDB" id="A0A1Z4GK51"/>
<sequence>MIKAVEYSTLKPYLASNINADLDAQSILTYPISQKTLAIEANSYYFGHPEWAKNYFEACHRNDIFKSRWQAATGSWDNKIVVDIGCGPGNLFATLGGKPKLLIGVDVSYGGLEMAQSLGYTPVLADAHNLPFISGFADIVAVNATLHHCDQMDVVLAEAARLVRPGGILITDHDPHRSAWNFQGLGMWLWQLRLGLYRLIKRGGHASAAEQSWGLATEVHHRPGDGVTSELFHTILEPLGFSVKTYPHNHQLGTETFQGNYGQSELKYRFAQLLSGINPNSSQAALSLMCVATRHTELKYSSLVFNL</sequence>
<accession>A0A1Z4GK51</accession>
<protein>
    <recommendedName>
        <fullName evidence="1">Methyltransferase type 11 domain-containing protein</fullName>
    </recommendedName>
</protein>
<dbReference type="InterPro" id="IPR013216">
    <property type="entry name" value="Methyltransf_11"/>
</dbReference>
<proteinExistence type="predicted"/>
<dbReference type="Pfam" id="PF08241">
    <property type="entry name" value="Methyltransf_11"/>
    <property type="match status" value="1"/>
</dbReference>
<dbReference type="InterPro" id="IPR050508">
    <property type="entry name" value="Methyltransf_Superfamily"/>
</dbReference>
<dbReference type="InterPro" id="IPR029063">
    <property type="entry name" value="SAM-dependent_MTases_sf"/>
</dbReference>
<dbReference type="CDD" id="cd02440">
    <property type="entry name" value="AdoMet_MTases"/>
    <property type="match status" value="1"/>
</dbReference>
<evidence type="ECO:0000259" key="1">
    <source>
        <dbReference type="Pfam" id="PF08241"/>
    </source>
</evidence>
<feature type="domain" description="Methyltransferase type 11" evidence="1">
    <location>
        <begin position="82"/>
        <end position="170"/>
    </location>
</feature>
<evidence type="ECO:0000313" key="2">
    <source>
        <dbReference type="EMBL" id="BAY17874.1"/>
    </source>
</evidence>
<dbReference type="SUPFAM" id="SSF53335">
    <property type="entry name" value="S-adenosyl-L-methionine-dependent methyltransferases"/>
    <property type="match status" value="1"/>
</dbReference>
<dbReference type="Gene3D" id="3.40.50.150">
    <property type="entry name" value="Vaccinia Virus protein VP39"/>
    <property type="match status" value="1"/>
</dbReference>
<dbReference type="GO" id="GO:0008757">
    <property type="term" value="F:S-adenosylmethionine-dependent methyltransferase activity"/>
    <property type="evidence" value="ECO:0007669"/>
    <property type="project" value="InterPro"/>
</dbReference>
<dbReference type="Proteomes" id="UP000218287">
    <property type="component" value="Chromosome"/>
</dbReference>
<dbReference type="EMBL" id="AP018174">
    <property type="protein sequence ID" value="BAY17874.1"/>
    <property type="molecule type" value="Genomic_DNA"/>
</dbReference>
<keyword evidence="3" id="KW-1185">Reference proteome</keyword>
<dbReference type="PANTHER" id="PTHR42912:SF93">
    <property type="entry name" value="N6-ADENOSINE-METHYLTRANSFERASE TMT1A"/>
    <property type="match status" value="1"/>
</dbReference>
<name>A0A1Z4GK51_9CYAN</name>
<dbReference type="PANTHER" id="PTHR42912">
    <property type="entry name" value="METHYLTRANSFERASE"/>
    <property type="match status" value="1"/>
</dbReference>
<evidence type="ECO:0000313" key="3">
    <source>
        <dbReference type="Proteomes" id="UP000218287"/>
    </source>
</evidence>
<reference evidence="2 3" key="1">
    <citation type="submission" date="2017-06" db="EMBL/GenBank/DDBJ databases">
        <title>Genome sequencing of cyanobaciteial culture collection at National Institute for Environmental Studies (NIES).</title>
        <authorList>
            <person name="Hirose Y."/>
            <person name="Shimura Y."/>
            <person name="Fujisawa T."/>
            <person name="Nakamura Y."/>
            <person name="Kawachi M."/>
        </authorList>
    </citation>
    <scope>NUCLEOTIDE SEQUENCE [LARGE SCALE GENOMIC DNA]</scope>
    <source>
        <strain evidence="2 3">NIES-21</strain>
    </source>
</reference>
<gene>
    <name evidence="2" type="ORF">NIES21_37160</name>
</gene>